<evidence type="ECO:0000313" key="3">
    <source>
        <dbReference type="Proteomes" id="UP000276506"/>
    </source>
</evidence>
<feature type="transmembrane region" description="Helical" evidence="1">
    <location>
        <begin position="210"/>
        <end position="228"/>
    </location>
</feature>
<dbReference type="Proteomes" id="UP000276506">
    <property type="component" value="Unassembled WGS sequence"/>
</dbReference>
<evidence type="ECO:0000256" key="1">
    <source>
        <dbReference type="SAM" id="Phobius"/>
    </source>
</evidence>
<organism evidence="2 3">
    <name type="scientific">Stutzerimonas xanthomarina</name>
    <dbReference type="NCBI Taxonomy" id="271420"/>
    <lineage>
        <taxon>Bacteria</taxon>
        <taxon>Pseudomonadati</taxon>
        <taxon>Pseudomonadota</taxon>
        <taxon>Gammaproteobacteria</taxon>
        <taxon>Pseudomonadales</taxon>
        <taxon>Pseudomonadaceae</taxon>
        <taxon>Stutzerimonas</taxon>
    </lineage>
</organism>
<keyword evidence="1" id="KW-0472">Membrane</keyword>
<protein>
    <submittedName>
        <fullName evidence="2">Secretion protein</fullName>
    </submittedName>
</protein>
<sequence>MAYWQIRYFDESGVVQTLPSISASSREQALGLSGLPERTIDNVRIDHLGGIKSVLLERRFPLIDQVVMLSSIVSKLEAGGTVGRAIKESVPYQKIGITQAQLDACEKPKDYLRLLRFHDTVVLLAETGDSTGNLTTSLERAGTALADRMEAEKEYRKNLLQGVAYTALGLGFAILVPLAVGPMLRDYTEVHKIPLNLNFTSHTLLFLDNFYSRYGVAILGACGAMYAFRDKVWDAARKWPGLRMVNDQVKITRAISFVTNYQMLSFSGFSNQQSFNFLQTRAKGRTAQLYQTILERQVEGWPLSKALDNDEWPEIVSQNLNGFEETSPKEREKVLNNLNKALKIHYSQASAKVARLALAFGMGMMTLAVLSLALGFYLPLISVSQNIRGL</sequence>
<keyword evidence="1" id="KW-0812">Transmembrane</keyword>
<dbReference type="AlphaFoldDB" id="A0A427DMV2"/>
<dbReference type="EMBL" id="RHQL01000021">
    <property type="protein sequence ID" value="RRV04688.1"/>
    <property type="molecule type" value="Genomic_DNA"/>
</dbReference>
<proteinExistence type="predicted"/>
<feature type="transmembrane region" description="Helical" evidence="1">
    <location>
        <begin position="356"/>
        <end position="378"/>
    </location>
</feature>
<comment type="caution">
    <text evidence="2">The sequence shown here is derived from an EMBL/GenBank/DDBJ whole genome shotgun (WGS) entry which is preliminary data.</text>
</comment>
<dbReference type="RefSeq" id="WP_125940410.1">
    <property type="nucleotide sequence ID" value="NZ_RHQL01000021.1"/>
</dbReference>
<name>A0A427DMV2_9GAMM</name>
<reference evidence="2 3" key="1">
    <citation type="submission" date="2018-10" db="EMBL/GenBank/DDBJ databases">
        <title>Transmission dynamics of multidrug resistant bacteria on intensive care unit surfaces.</title>
        <authorList>
            <person name="D'Souza A.W."/>
            <person name="Potter R.F."/>
            <person name="Wallace M."/>
            <person name="Shupe A."/>
            <person name="Patel S."/>
            <person name="Sun S."/>
            <person name="Gul D."/>
            <person name="Kwon J.H."/>
            <person name="Andleeb S."/>
            <person name="Burnham C.-A.D."/>
            <person name="Dantas G."/>
        </authorList>
    </citation>
    <scope>NUCLEOTIDE SEQUENCE [LARGE SCALE GENOMIC DNA]</scope>
    <source>
        <strain evidence="2 3">PX_177</strain>
    </source>
</reference>
<feature type="transmembrane region" description="Helical" evidence="1">
    <location>
        <begin position="158"/>
        <end position="180"/>
    </location>
</feature>
<gene>
    <name evidence="2" type="ORF">EGJ28_21975</name>
</gene>
<keyword evidence="1" id="KW-1133">Transmembrane helix</keyword>
<accession>A0A427DMV2</accession>
<evidence type="ECO:0000313" key="2">
    <source>
        <dbReference type="EMBL" id="RRV04688.1"/>
    </source>
</evidence>